<evidence type="ECO:0008006" key="5">
    <source>
        <dbReference type="Google" id="ProtNLM"/>
    </source>
</evidence>
<dbReference type="InterPro" id="IPR002935">
    <property type="entry name" value="SAM_O-MeTrfase"/>
</dbReference>
<keyword evidence="3" id="KW-0949">S-adenosyl-L-methionine</keyword>
<dbReference type="GO" id="GO:0008171">
    <property type="term" value="F:O-methyltransferase activity"/>
    <property type="evidence" value="ECO:0007669"/>
    <property type="project" value="InterPro"/>
</dbReference>
<dbReference type="SUPFAM" id="SSF53335">
    <property type="entry name" value="S-adenosyl-L-methionine-dependent methyltransferases"/>
    <property type="match status" value="1"/>
</dbReference>
<dbReference type="PANTHER" id="PTHR43836:SF2">
    <property type="entry name" value="CATECHOL O-METHYLTRANSFERASE 1-RELATED"/>
    <property type="match status" value="1"/>
</dbReference>
<organism evidence="4">
    <name type="scientific">marine metagenome</name>
    <dbReference type="NCBI Taxonomy" id="408172"/>
    <lineage>
        <taxon>unclassified sequences</taxon>
        <taxon>metagenomes</taxon>
        <taxon>ecological metagenomes</taxon>
    </lineage>
</organism>
<dbReference type="PANTHER" id="PTHR43836">
    <property type="entry name" value="CATECHOL O-METHYLTRANSFERASE 1-RELATED"/>
    <property type="match status" value="1"/>
</dbReference>
<evidence type="ECO:0000256" key="1">
    <source>
        <dbReference type="ARBA" id="ARBA00022603"/>
    </source>
</evidence>
<evidence type="ECO:0000256" key="2">
    <source>
        <dbReference type="ARBA" id="ARBA00022679"/>
    </source>
</evidence>
<feature type="non-terminal residue" evidence="4">
    <location>
        <position position="114"/>
    </location>
</feature>
<dbReference type="EMBL" id="UINC01099648">
    <property type="protein sequence ID" value="SVC59082.1"/>
    <property type="molecule type" value="Genomic_DNA"/>
</dbReference>
<sequence>MMQKVLEYVLANAEENNPSSILETIDKFTIESGEFLMNVGPEKGQILQSSLKKYNPMKVLELGAFIGYSAILIASTIENDAILFSIDSDQNSINISQKMVNFAGLSNKINFINA</sequence>
<accession>A0A382NH92</accession>
<dbReference type="Pfam" id="PF01596">
    <property type="entry name" value="Methyltransf_3"/>
    <property type="match status" value="1"/>
</dbReference>
<name>A0A382NH92_9ZZZZ</name>
<keyword evidence="2" id="KW-0808">Transferase</keyword>
<evidence type="ECO:0000256" key="3">
    <source>
        <dbReference type="ARBA" id="ARBA00022691"/>
    </source>
</evidence>
<reference evidence="4" key="1">
    <citation type="submission" date="2018-05" db="EMBL/GenBank/DDBJ databases">
        <authorList>
            <person name="Lanie J.A."/>
            <person name="Ng W.-L."/>
            <person name="Kazmierczak K.M."/>
            <person name="Andrzejewski T.M."/>
            <person name="Davidsen T.M."/>
            <person name="Wayne K.J."/>
            <person name="Tettelin H."/>
            <person name="Glass J.I."/>
            <person name="Rusch D."/>
            <person name="Podicherti R."/>
            <person name="Tsui H.-C.T."/>
            <person name="Winkler M.E."/>
        </authorList>
    </citation>
    <scope>NUCLEOTIDE SEQUENCE</scope>
</reference>
<dbReference type="AlphaFoldDB" id="A0A382NH92"/>
<dbReference type="PROSITE" id="PS51682">
    <property type="entry name" value="SAM_OMT_I"/>
    <property type="match status" value="1"/>
</dbReference>
<dbReference type="InterPro" id="IPR029063">
    <property type="entry name" value="SAM-dependent_MTases_sf"/>
</dbReference>
<evidence type="ECO:0000313" key="4">
    <source>
        <dbReference type="EMBL" id="SVC59082.1"/>
    </source>
</evidence>
<protein>
    <recommendedName>
        <fullName evidence="5">O-methyltransferase domain-containing protein</fullName>
    </recommendedName>
</protein>
<dbReference type="GO" id="GO:0032259">
    <property type="term" value="P:methylation"/>
    <property type="evidence" value="ECO:0007669"/>
    <property type="project" value="UniProtKB-KW"/>
</dbReference>
<proteinExistence type="predicted"/>
<gene>
    <name evidence="4" type="ORF">METZ01_LOCUS311936</name>
</gene>
<dbReference type="Gene3D" id="3.40.50.150">
    <property type="entry name" value="Vaccinia Virus protein VP39"/>
    <property type="match status" value="1"/>
</dbReference>
<keyword evidence="1" id="KW-0489">Methyltransferase</keyword>